<comment type="caution">
    <text evidence="8">The sequence shown here is derived from an EMBL/GenBank/DDBJ whole genome shotgun (WGS) entry which is preliminary data.</text>
</comment>
<evidence type="ECO:0000256" key="5">
    <source>
        <dbReference type="ARBA" id="ARBA00023136"/>
    </source>
</evidence>
<feature type="domain" description="EamA" evidence="7">
    <location>
        <begin position="160"/>
        <end position="293"/>
    </location>
</feature>
<reference evidence="8" key="1">
    <citation type="submission" date="2021-02" db="EMBL/GenBank/DDBJ databases">
        <title>Infant gut strain persistence is associated with maternal origin, phylogeny, and functional potential including surface adhesion and iron acquisition.</title>
        <authorList>
            <person name="Lou Y.C."/>
        </authorList>
    </citation>
    <scope>NUCLEOTIDE SEQUENCE</scope>
    <source>
        <strain evidence="8">L3_106_000M1_dasL3_106_000M1_concoct_15</strain>
    </source>
</reference>
<feature type="transmembrane region" description="Helical" evidence="6">
    <location>
        <begin position="277"/>
        <end position="294"/>
    </location>
</feature>
<dbReference type="EMBL" id="JAGZCZ010000009">
    <property type="protein sequence ID" value="MBS5520240.1"/>
    <property type="molecule type" value="Genomic_DNA"/>
</dbReference>
<keyword evidence="5 6" id="KW-0472">Membrane</keyword>
<feature type="transmembrane region" description="Helical" evidence="6">
    <location>
        <begin position="254"/>
        <end position="271"/>
    </location>
</feature>
<evidence type="ECO:0000256" key="6">
    <source>
        <dbReference type="SAM" id="Phobius"/>
    </source>
</evidence>
<dbReference type="PANTHER" id="PTHR32322:SF2">
    <property type="entry name" value="EAMA DOMAIN-CONTAINING PROTEIN"/>
    <property type="match status" value="1"/>
</dbReference>
<keyword evidence="4 6" id="KW-1133">Transmembrane helix</keyword>
<evidence type="ECO:0000259" key="7">
    <source>
        <dbReference type="Pfam" id="PF00892"/>
    </source>
</evidence>
<comment type="subcellular location">
    <subcellularLocation>
        <location evidence="1">Membrane</location>
        <topology evidence="1">Multi-pass membrane protein</topology>
    </subcellularLocation>
</comment>
<dbReference type="InterPro" id="IPR037185">
    <property type="entry name" value="EmrE-like"/>
</dbReference>
<sequence>MTISTNATYILLALIGLLWGFQPITLKWLLPHWTPATITTFRFLVVGMVILFYQYFRLGRDTAKLFPRKADWPWIVFMGINGQMLNSVLQFHGLQFTTVTNSTLITATTPAITSVCACLILHETFSKKQWLGILLSFGGVLAIITKGNFDMIRTLSFNVGDVFCIASQFAWAFYSLASRKLTGHMDVLTALGWCSLCGTAGTAIYGIFSHTLVLSPLPPVPFLSYLYITLFGGIAANVFWNIGVKNVGPSVSSVFLNFTPVMGMVAGYLIFANPIGLLQIIGAGVIFVGVYLTTHG</sequence>
<comment type="similarity">
    <text evidence="2">Belongs to the EamA transporter family.</text>
</comment>
<keyword evidence="3 6" id="KW-0812">Transmembrane</keyword>
<feature type="transmembrane region" description="Helical" evidence="6">
    <location>
        <begin position="74"/>
        <end position="92"/>
    </location>
</feature>
<feature type="transmembrane region" description="Helical" evidence="6">
    <location>
        <begin position="33"/>
        <end position="53"/>
    </location>
</feature>
<dbReference type="SUPFAM" id="SSF103481">
    <property type="entry name" value="Multidrug resistance efflux transporter EmrE"/>
    <property type="match status" value="2"/>
</dbReference>
<feature type="transmembrane region" description="Helical" evidence="6">
    <location>
        <begin position="155"/>
        <end position="176"/>
    </location>
</feature>
<gene>
    <name evidence="8" type="ORF">KHX13_07965</name>
</gene>
<evidence type="ECO:0000256" key="1">
    <source>
        <dbReference type="ARBA" id="ARBA00004141"/>
    </source>
</evidence>
<accession>A0A943EFP6</accession>
<dbReference type="AlphaFoldDB" id="A0A943EFP6"/>
<feature type="domain" description="EamA" evidence="7">
    <location>
        <begin position="9"/>
        <end position="144"/>
    </location>
</feature>
<dbReference type="PANTHER" id="PTHR32322">
    <property type="entry name" value="INNER MEMBRANE TRANSPORTER"/>
    <property type="match status" value="1"/>
</dbReference>
<feature type="transmembrane region" description="Helical" evidence="6">
    <location>
        <begin position="130"/>
        <end position="149"/>
    </location>
</feature>
<protein>
    <submittedName>
        <fullName evidence="8">DMT family transporter</fullName>
    </submittedName>
</protein>
<feature type="transmembrane region" description="Helical" evidence="6">
    <location>
        <begin position="220"/>
        <end position="242"/>
    </location>
</feature>
<organism evidence="8 9">
    <name type="scientific">Acidaminococcus intestini</name>
    <dbReference type="NCBI Taxonomy" id="187327"/>
    <lineage>
        <taxon>Bacteria</taxon>
        <taxon>Bacillati</taxon>
        <taxon>Bacillota</taxon>
        <taxon>Negativicutes</taxon>
        <taxon>Acidaminococcales</taxon>
        <taxon>Acidaminococcaceae</taxon>
        <taxon>Acidaminococcus</taxon>
    </lineage>
</organism>
<name>A0A943EFP6_9FIRM</name>
<evidence type="ECO:0000256" key="4">
    <source>
        <dbReference type="ARBA" id="ARBA00022989"/>
    </source>
</evidence>
<proteinExistence type="inferred from homology"/>
<dbReference type="InterPro" id="IPR000620">
    <property type="entry name" value="EamA_dom"/>
</dbReference>
<dbReference type="InterPro" id="IPR050638">
    <property type="entry name" value="AA-Vitamin_Transporters"/>
</dbReference>
<dbReference type="Pfam" id="PF00892">
    <property type="entry name" value="EamA"/>
    <property type="match status" value="2"/>
</dbReference>
<evidence type="ECO:0000256" key="3">
    <source>
        <dbReference type="ARBA" id="ARBA00022692"/>
    </source>
</evidence>
<evidence type="ECO:0000256" key="2">
    <source>
        <dbReference type="ARBA" id="ARBA00007362"/>
    </source>
</evidence>
<feature type="transmembrane region" description="Helical" evidence="6">
    <location>
        <begin position="104"/>
        <end position="121"/>
    </location>
</feature>
<evidence type="ECO:0000313" key="8">
    <source>
        <dbReference type="EMBL" id="MBS5520240.1"/>
    </source>
</evidence>
<evidence type="ECO:0000313" key="9">
    <source>
        <dbReference type="Proteomes" id="UP000754226"/>
    </source>
</evidence>
<feature type="transmembrane region" description="Helical" evidence="6">
    <location>
        <begin position="188"/>
        <end position="208"/>
    </location>
</feature>
<dbReference type="GO" id="GO:0016020">
    <property type="term" value="C:membrane"/>
    <property type="evidence" value="ECO:0007669"/>
    <property type="project" value="UniProtKB-SubCell"/>
</dbReference>
<dbReference type="Proteomes" id="UP000754226">
    <property type="component" value="Unassembled WGS sequence"/>
</dbReference>